<keyword evidence="6 7" id="KW-0067">ATP-binding</keyword>
<dbReference type="Pfam" id="PF00445">
    <property type="entry name" value="Ribonuclease_T2"/>
    <property type="match status" value="2"/>
</dbReference>
<feature type="compositionally biased region" description="Low complexity" evidence="9">
    <location>
        <begin position="451"/>
        <end position="474"/>
    </location>
</feature>
<comment type="caution">
    <text evidence="13">The sequence shown here is derived from an EMBL/GenBank/DDBJ whole genome shotgun (WGS) entry which is preliminary data.</text>
</comment>
<dbReference type="InterPro" id="IPR000719">
    <property type="entry name" value="Prot_kinase_dom"/>
</dbReference>
<dbReference type="AlphaFoldDB" id="A0AAD5DS86"/>
<dbReference type="GO" id="GO:0004674">
    <property type="term" value="F:protein serine/threonine kinase activity"/>
    <property type="evidence" value="ECO:0007669"/>
    <property type="project" value="UniProtKB-KW"/>
</dbReference>
<evidence type="ECO:0000256" key="8">
    <source>
        <dbReference type="RuleBase" id="RU004328"/>
    </source>
</evidence>
<dbReference type="InterPro" id="IPR008271">
    <property type="entry name" value="Ser/Thr_kinase_AS"/>
</dbReference>
<feature type="transmembrane region" description="Helical" evidence="10">
    <location>
        <begin position="758"/>
        <end position="778"/>
    </location>
</feature>
<keyword evidence="4 7" id="KW-0547">Nucleotide-binding</keyword>
<dbReference type="Pfam" id="PF07714">
    <property type="entry name" value="PK_Tyr_Ser-Thr"/>
    <property type="match status" value="1"/>
</dbReference>
<feature type="region of interest" description="Disordered" evidence="9">
    <location>
        <begin position="324"/>
        <end position="367"/>
    </location>
</feature>
<evidence type="ECO:0000256" key="4">
    <source>
        <dbReference type="ARBA" id="ARBA00022741"/>
    </source>
</evidence>
<dbReference type="PANTHER" id="PTHR44329:SF298">
    <property type="entry name" value="MIXED LINEAGE KINASE DOMAIN-LIKE PROTEIN"/>
    <property type="match status" value="1"/>
</dbReference>
<evidence type="ECO:0000256" key="9">
    <source>
        <dbReference type="SAM" id="MobiDB-lite"/>
    </source>
</evidence>
<dbReference type="PANTHER" id="PTHR44329">
    <property type="entry name" value="SERINE/THREONINE-PROTEIN KINASE TNNI3K-RELATED"/>
    <property type="match status" value="1"/>
</dbReference>
<dbReference type="Gene3D" id="3.30.200.20">
    <property type="entry name" value="Phosphorylase Kinase, domain 1"/>
    <property type="match status" value="1"/>
</dbReference>
<dbReference type="GO" id="GO:0005524">
    <property type="term" value="F:ATP binding"/>
    <property type="evidence" value="ECO:0007669"/>
    <property type="project" value="UniProtKB-UniRule"/>
</dbReference>
<proteinExistence type="inferred from homology"/>
<feature type="transmembrane region" description="Helical" evidence="10">
    <location>
        <begin position="274"/>
        <end position="297"/>
    </location>
</feature>
<sequence length="932" mass="99444">MAPHSHLLWALLLLPTAAAAVDMLVLKNAWAPIYCDNKNRTGRFCGGMTPFGAFRINRLMAITADGKDVTNCNGPPFTAADVPQDLLPELECVWNSYAVPSNNLQLWSSVWNEDTEPGVCTGLSPSQWMRRAVQLRDQYNFDRVLKNAGITEGSQTTADAIIDAFRSAYGRNMHVVCDKSTPQQLSSVSLCFSPTTYAIIDCPQSWWNCKGKRAHYVNCCCHAGQPAVQQCACPVVLPPGPKPTPECFRFYPASPAPDSNGGSSAGSSGGANGAVIGAAVGVAVAIAAALAVGFVFYRKRRRTGLVGSPALAKDMADGVSTPAASATCPSTFGSPKSCSSPGWGKRSAPHNGSGSQPDSGTGSMLSSTLASSLENGCLAGQGTWAPLSPRADPAAFSAVSGDGSAGADLPLSYISTGWGAGDAQLLPSLEEDPLLSLISTRLATRQDRRAAAPTNPAALAASSSGETAASGPGSRRLQLPAAVQQWEVRWEDLAVMRPIGRGSFGRVYLATWRETPVAVKVLLSSASSRELPSELELPEDVMQQLQEEAGVMCRMRHPHLVSFLGLCTLPPSILTEYCARGSLYDVLKQGTRLPAAAAELMWRRRVDIALGAARGLLYLHLSSPAILHCDVKSANILLNASWEAKLCDFNLSEILRQHGPEPADGGAINPTWMAPELLQGGRQSMASDIYSYGLIRRWVLDGRRPEVPPREALPGPDSMHWQGLDAYCHLMRLRRCSRGGSPVGGGGQPLTMAPRDRMLWTLLLLLPTAAVAVDLLALKHGWAPIFCENTDRTGQFCGGTTPFGAFRLNRLAAKTFEGKDVTGCNGPAFTSADVPQDLLPELDCVWNSYAVPSNNLQLWSSIWNEATEGGVCTGLSPSQWMRRAVQLRDQYNPDRVLKNAGIAEGSATTATAIVDAFRAAYGRNVHVACNKA</sequence>
<dbReference type="PROSITE" id="PS00108">
    <property type="entry name" value="PROTEIN_KINASE_ST"/>
    <property type="match status" value="1"/>
</dbReference>
<evidence type="ECO:0000256" key="11">
    <source>
        <dbReference type="SAM" id="SignalP"/>
    </source>
</evidence>
<feature type="domain" description="Protein kinase" evidence="12">
    <location>
        <begin position="493"/>
        <end position="783"/>
    </location>
</feature>
<dbReference type="PROSITE" id="PS50011">
    <property type="entry name" value="PROTEIN_KINASE_DOM"/>
    <property type="match status" value="1"/>
</dbReference>
<keyword evidence="3" id="KW-0808">Transferase</keyword>
<dbReference type="InterPro" id="IPR051681">
    <property type="entry name" value="Ser/Thr_Kinases-Pseudokinases"/>
</dbReference>
<dbReference type="Gene3D" id="3.90.730.10">
    <property type="entry name" value="Ribonuclease T2-like"/>
    <property type="match status" value="2"/>
</dbReference>
<feature type="compositionally biased region" description="Polar residues" evidence="9">
    <location>
        <begin position="350"/>
        <end position="367"/>
    </location>
</feature>
<accession>A0AAD5DS86</accession>
<evidence type="ECO:0000256" key="10">
    <source>
        <dbReference type="SAM" id="Phobius"/>
    </source>
</evidence>
<evidence type="ECO:0000256" key="1">
    <source>
        <dbReference type="ARBA" id="ARBA00007469"/>
    </source>
</evidence>
<evidence type="ECO:0000259" key="12">
    <source>
        <dbReference type="PROSITE" id="PS50011"/>
    </source>
</evidence>
<evidence type="ECO:0000256" key="2">
    <source>
        <dbReference type="ARBA" id="ARBA00022527"/>
    </source>
</evidence>
<feature type="compositionally biased region" description="Polar residues" evidence="9">
    <location>
        <begin position="324"/>
        <end position="340"/>
    </location>
</feature>
<keyword evidence="14" id="KW-1185">Reference proteome</keyword>
<evidence type="ECO:0000313" key="13">
    <source>
        <dbReference type="EMBL" id="KAI7841498.1"/>
    </source>
</evidence>
<organism evidence="13 14">
    <name type="scientific">Chlorella ohadii</name>
    <dbReference type="NCBI Taxonomy" id="2649997"/>
    <lineage>
        <taxon>Eukaryota</taxon>
        <taxon>Viridiplantae</taxon>
        <taxon>Chlorophyta</taxon>
        <taxon>core chlorophytes</taxon>
        <taxon>Trebouxiophyceae</taxon>
        <taxon>Chlorellales</taxon>
        <taxon>Chlorellaceae</taxon>
        <taxon>Chlorella clade</taxon>
        <taxon>Chlorella</taxon>
    </lineage>
</organism>
<dbReference type="PROSITE" id="PS00107">
    <property type="entry name" value="PROTEIN_KINASE_ATP"/>
    <property type="match status" value="1"/>
</dbReference>
<feature type="binding site" evidence="7">
    <location>
        <position position="520"/>
    </location>
    <ligand>
        <name>ATP</name>
        <dbReference type="ChEBI" id="CHEBI:30616"/>
    </ligand>
</feature>
<keyword evidence="2" id="KW-0723">Serine/threonine-protein kinase</keyword>
<dbReference type="SMART" id="SM00220">
    <property type="entry name" value="S_TKc"/>
    <property type="match status" value="1"/>
</dbReference>
<dbReference type="InterPro" id="IPR001568">
    <property type="entry name" value="RNase_T2-like"/>
</dbReference>
<feature type="region of interest" description="Disordered" evidence="9">
    <location>
        <begin position="446"/>
        <end position="476"/>
    </location>
</feature>
<feature type="chain" id="PRO_5042288930" description="Protein kinase domain-containing protein" evidence="11">
    <location>
        <begin position="20"/>
        <end position="932"/>
    </location>
</feature>
<keyword evidence="10" id="KW-0472">Membrane</keyword>
<protein>
    <recommendedName>
        <fullName evidence="12">Protein kinase domain-containing protein</fullName>
    </recommendedName>
</protein>
<dbReference type="InterPro" id="IPR017441">
    <property type="entry name" value="Protein_kinase_ATP_BS"/>
</dbReference>
<dbReference type="SUPFAM" id="SSF56112">
    <property type="entry name" value="Protein kinase-like (PK-like)"/>
    <property type="match status" value="1"/>
</dbReference>
<evidence type="ECO:0000256" key="6">
    <source>
        <dbReference type="ARBA" id="ARBA00022840"/>
    </source>
</evidence>
<dbReference type="EMBL" id="JADXDR010000063">
    <property type="protein sequence ID" value="KAI7841498.1"/>
    <property type="molecule type" value="Genomic_DNA"/>
</dbReference>
<evidence type="ECO:0000256" key="7">
    <source>
        <dbReference type="PROSITE-ProRule" id="PRU10141"/>
    </source>
</evidence>
<keyword evidence="10" id="KW-1133">Transmembrane helix</keyword>
<dbReference type="GO" id="GO:0003723">
    <property type="term" value="F:RNA binding"/>
    <property type="evidence" value="ECO:0007669"/>
    <property type="project" value="InterPro"/>
</dbReference>
<evidence type="ECO:0000256" key="5">
    <source>
        <dbReference type="ARBA" id="ARBA00022777"/>
    </source>
</evidence>
<dbReference type="InterPro" id="IPR036430">
    <property type="entry name" value="RNase_T2-like_sf"/>
</dbReference>
<keyword evidence="10" id="KW-0812">Transmembrane</keyword>
<dbReference type="SUPFAM" id="SSF55895">
    <property type="entry name" value="Ribonuclease Rh-like"/>
    <property type="match status" value="2"/>
</dbReference>
<keyword evidence="11" id="KW-0732">Signal</keyword>
<dbReference type="GO" id="GO:0033897">
    <property type="term" value="F:ribonuclease T2 activity"/>
    <property type="evidence" value="ECO:0007669"/>
    <property type="project" value="InterPro"/>
</dbReference>
<dbReference type="Proteomes" id="UP001205105">
    <property type="component" value="Unassembled WGS sequence"/>
</dbReference>
<evidence type="ECO:0000256" key="3">
    <source>
        <dbReference type="ARBA" id="ARBA00022679"/>
    </source>
</evidence>
<name>A0AAD5DS86_9CHLO</name>
<dbReference type="InterPro" id="IPR011009">
    <property type="entry name" value="Kinase-like_dom_sf"/>
</dbReference>
<feature type="signal peptide" evidence="11">
    <location>
        <begin position="1"/>
        <end position="19"/>
    </location>
</feature>
<dbReference type="InterPro" id="IPR001245">
    <property type="entry name" value="Ser-Thr/Tyr_kinase_cat_dom"/>
</dbReference>
<reference evidence="13" key="1">
    <citation type="submission" date="2020-11" db="EMBL/GenBank/DDBJ databases">
        <title>Chlorella ohadii genome sequencing and assembly.</title>
        <authorList>
            <person name="Murik O."/>
            <person name="Treves H."/>
            <person name="Kedem I."/>
            <person name="Shotland Y."/>
            <person name="Kaplan A."/>
        </authorList>
    </citation>
    <scope>NUCLEOTIDE SEQUENCE</scope>
    <source>
        <strain evidence="13">1</strain>
    </source>
</reference>
<gene>
    <name evidence="13" type="ORF">COHA_004891</name>
</gene>
<comment type="similarity">
    <text evidence="1 8">Belongs to the RNase T2 family.</text>
</comment>
<evidence type="ECO:0000313" key="14">
    <source>
        <dbReference type="Proteomes" id="UP001205105"/>
    </source>
</evidence>
<keyword evidence="5" id="KW-0418">Kinase</keyword>
<dbReference type="Gene3D" id="1.10.510.10">
    <property type="entry name" value="Transferase(Phosphotransferase) domain 1"/>
    <property type="match status" value="1"/>
</dbReference>